<keyword evidence="1" id="KW-0472">Membrane</keyword>
<evidence type="ECO:0000313" key="3">
    <source>
        <dbReference type="Proteomes" id="UP000240989"/>
    </source>
</evidence>
<name>A0ABX5H1U7_PHOAN</name>
<reference evidence="2 3" key="1">
    <citation type="submission" date="2018-01" db="EMBL/GenBank/DDBJ databases">
        <title>Whole genome sequencing of Histamine producing bacteria.</title>
        <authorList>
            <person name="Butler K."/>
        </authorList>
    </citation>
    <scope>NUCLEOTIDE SEQUENCE [LARGE SCALE GENOMIC DNA]</scope>
    <source>
        <strain evidence="2 3">A6-1</strain>
    </source>
</reference>
<sequence>MMTLALLLTTISLYCIILKFSVKANALVVRKKAGLLLYSWQCLGVVSHELGHYFFCCVFLHRVTNFSLYSPQPDGQLGFVEHQYNNKSFYQCVGNVFICFGPVFSGVLLSWLLTTSLWPDVNFIHIITAMNSDIEKLGLLAAFTDNANRILMQYLLMFNDNELKFVLWIFLMSSIVNHIMPSKADLRNGLSGVGHFMVLIVLIYFLNFEQIINFANSIMVLLLSMLLSLAAFIVAIQISIISLVKVLKNKEV</sequence>
<keyword evidence="3" id="KW-1185">Reference proteome</keyword>
<dbReference type="RefSeq" id="WP_052957769.1">
    <property type="nucleotide sequence ID" value="NZ_JZSW01000007.1"/>
</dbReference>
<comment type="caution">
    <text evidence="2">The sequence shown here is derived from an EMBL/GenBank/DDBJ whole genome shotgun (WGS) entry which is preliminary data.</text>
</comment>
<dbReference type="Proteomes" id="UP000240989">
    <property type="component" value="Unassembled WGS sequence"/>
</dbReference>
<accession>A0ABX5H1U7</accession>
<evidence type="ECO:0008006" key="4">
    <source>
        <dbReference type="Google" id="ProtNLM"/>
    </source>
</evidence>
<feature type="transmembrane region" description="Helical" evidence="1">
    <location>
        <begin position="188"/>
        <end position="206"/>
    </location>
</feature>
<feature type="transmembrane region" description="Helical" evidence="1">
    <location>
        <begin position="89"/>
        <end position="113"/>
    </location>
</feature>
<feature type="transmembrane region" description="Helical" evidence="1">
    <location>
        <begin position="165"/>
        <end position="181"/>
    </location>
</feature>
<dbReference type="EMBL" id="PYOU01000014">
    <property type="protein sequence ID" value="PSX07062.1"/>
    <property type="molecule type" value="Genomic_DNA"/>
</dbReference>
<keyword evidence="1" id="KW-0812">Transmembrane</keyword>
<proteinExistence type="predicted"/>
<organism evidence="2 3">
    <name type="scientific">Photobacterium angustum</name>
    <dbReference type="NCBI Taxonomy" id="661"/>
    <lineage>
        <taxon>Bacteria</taxon>
        <taxon>Pseudomonadati</taxon>
        <taxon>Pseudomonadota</taxon>
        <taxon>Gammaproteobacteria</taxon>
        <taxon>Vibrionales</taxon>
        <taxon>Vibrionaceae</taxon>
        <taxon>Photobacterium</taxon>
    </lineage>
</organism>
<gene>
    <name evidence="2" type="ORF">C0W27_15955</name>
</gene>
<feature type="transmembrane region" description="Helical" evidence="1">
    <location>
        <begin position="218"/>
        <end position="244"/>
    </location>
</feature>
<protein>
    <recommendedName>
        <fullName evidence="4">Peptidase M50 domain-containing protein</fullName>
    </recommendedName>
</protein>
<keyword evidence="1" id="KW-1133">Transmembrane helix</keyword>
<evidence type="ECO:0000256" key="1">
    <source>
        <dbReference type="SAM" id="Phobius"/>
    </source>
</evidence>
<evidence type="ECO:0000313" key="2">
    <source>
        <dbReference type="EMBL" id="PSX07062.1"/>
    </source>
</evidence>